<evidence type="ECO:0000256" key="1">
    <source>
        <dbReference type="ARBA" id="ARBA00009330"/>
    </source>
</evidence>
<comment type="similarity">
    <text evidence="1">Belongs to the OmpW/AlkL family.</text>
</comment>
<proteinExistence type="inferred from homology"/>
<evidence type="ECO:0000313" key="3">
    <source>
        <dbReference type="Proteomes" id="UP001518989"/>
    </source>
</evidence>
<dbReference type="RefSeq" id="WP_207415293.1">
    <property type="nucleotide sequence ID" value="NZ_CP061179.1"/>
</dbReference>
<dbReference type="EMBL" id="JACTNG010000001">
    <property type="protein sequence ID" value="MBO1077899.1"/>
    <property type="molecule type" value="Genomic_DNA"/>
</dbReference>
<dbReference type="Proteomes" id="UP001518989">
    <property type="component" value="Unassembled WGS sequence"/>
</dbReference>
<dbReference type="Pfam" id="PF03922">
    <property type="entry name" value="OmpW"/>
    <property type="match status" value="1"/>
</dbReference>
<gene>
    <name evidence="2" type="ORF">IAI61_02565</name>
</gene>
<organism evidence="2 3">
    <name type="scientific">Roseomonas haemaphysalidis</name>
    <dbReference type="NCBI Taxonomy" id="2768162"/>
    <lineage>
        <taxon>Bacteria</taxon>
        <taxon>Pseudomonadati</taxon>
        <taxon>Pseudomonadota</taxon>
        <taxon>Alphaproteobacteria</taxon>
        <taxon>Acetobacterales</taxon>
        <taxon>Roseomonadaceae</taxon>
        <taxon>Roseomonas</taxon>
    </lineage>
</organism>
<evidence type="ECO:0000313" key="2">
    <source>
        <dbReference type="EMBL" id="MBO1077899.1"/>
    </source>
</evidence>
<dbReference type="InterPro" id="IPR011250">
    <property type="entry name" value="OMP/PagP_B-barrel"/>
</dbReference>
<dbReference type="SUPFAM" id="SSF56925">
    <property type="entry name" value="OMPA-like"/>
    <property type="match status" value="1"/>
</dbReference>
<protein>
    <submittedName>
        <fullName evidence="2">OmpW family protein</fullName>
    </submittedName>
</protein>
<dbReference type="PANTHER" id="PTHR36920">
    <property type="match status" value="1"/>
</dbReference>
<comment type="caution">
    <text evidence="2">The sequence shown here is derived from an EMBL/GenBank/DDBJ whole genome shotgun (WGS) entry which is preliminary data.</text>
</comment>
<keyword evidence="3" id="KW-1185">Reference proteome</keyword>
<name>A0ABS3KKB4_9PROT</name>
<accession>A0ABS3KKB4</accession>
<dbReference type="PANTHER" id="PTHR36920:SF1">
    <property type="entry name" value="OUTER MEMBRANE PROTEIN W"/>
    <property type="match status" value="1"/>
</dbReference>
<dbReference type="InterPro" id="IPR005618">
    <property type="entry name" value="OMPW"/>
</dbReference>
<dbReference type="Gene3D" id="2.40.160.20">
    <property type="match status" value="1"/>
</dbReference>
<reference evidence="2 3" key="1">
    <citation type="submission" date="2020-09" db="EMBL/GenBank/DDBJ databases">
        <title>Roseomonas.</title>
        <authorList>
            <person name="Zhu W."/>
        </authorList>
    </citation>
    <scope>NUCLEOTIDE SEQUENCE [LARGE SCALE GENOMIC DNA]</scope>
    <source>
        <strain evidence="2 3">573</strain>
    </source>
</reference>
<sequence length="224" mass="23964">MAWWLAAGSAASQTPQPDPRPAQPGFAPAEVFPYFVRLGAGVVDYRTSGSASTRGTAIDNARVAFDSHAVATAEAGWRFSPLWSMSLLAGIPPTVSLQGEGALERLGVLRKVTYGSVIAGLQFHPFGQGWIDPYVGGGLDYTFVFRTRGGSLPDLRIADSFGPVLQAGVDLRLTERLSLYLDARKIWLSFDGKGMAPTSHGLAPVRVEVQPNPVVTTVGLSFRF</sequence>